<dbReference type="AlphaFoldDB" id="A0A9N7AVT3"/>
<dbReference type="Proteomes" id="UP000006160">
    <property type="component" value="Plasmid pCLG2"/>
</dbReference>
<dbReference type="RefSeq" id="WP_012775926.1">
    <property type="nucleotide sequence ID" value="NC_012945.1"/>
</dbReference>
<dbReference type="GeneID" id="66320239"/>
<keyword evidence="1" id="KW-0614">Plasmid</keyword>
<name>A0A9N7AVT3_CLOBO</name>
<accession>A0A9N7AVT3</accession>
<sequence length="94" mass="10950">MLTNKNDITILRRLYKDKKINKLQSYTIKDLTEALDNKWSSMKIRATLNEFLKNNLVELGFKAGRSNTYFITECGINTLKNLLKEEFSLSKGEE</sequence>
<dbReference type="InterPro" id="IPR036390">
    <property type="entry name" value="WH_DNA-bd_sf"/>
</dbReference>
<dbReference type="InterPro" id="IPR036388">
    <property type="entry name" value="WH-like_DNA-bd_sf"/>
</dbReference>
<dbReference type="EMBL" id="CP001660">
    <property type="protein sequence ID" value="ACT33734.1"/>
    <property type="molecule type" value="Genomic_DNA"/>
</dbReference>
<organism evidence="1 2">
    <name type="scientific">Clostridium botulinum D str. 1873</name>
    <dbReference type="NCBI Taxonomy" id="592027"/>
    <lineage>
        <taxon>Bacteria</taxon>
        <taxon>Bacillati</taxon>
        <taxon>Bacillota</taxon>
        <taxon>Clostridia</taxon>
        <taxon>Eubacteriales</taxon>
        <taxon>Clostridiaceae</taxon>
        <taxon>Clostridium</taxon>
    </lineage>
</organism>
<protein>
    <submittedName>
        <fullName evidence="1">Transcriptional regulator</fullName>
    </submittedName>
</protein>
<dbReference type="Gene3D" id="1.10.10.10">
    <property type="entry name" value="Winged helix-like DNA-binding domain superfamily/Winged helix DNA-binding domain"/>
    <property type="match status" value="1"/>
</dbReference>
<geneLocation type="plasmid" evidence="1 2">
    <name>pCLG2</name>
</geneLocation>
<dbReference type="SUPFAM" id="SSF46785">
    <property type="entry name" value="Winged helix' DNA-binding domain"/>
    <property type="match status" value="1"/>
</dbReference>
<evidence type="ECO:0000313" key="1">
    <source>
        <dbReference type="EMBL" id="ACT33734.1"/>
    </source>
</evidence>
<evidence type="ECO:0000313" key="2">
    <source>
        <dbReference type="Proteomes" id="UP000006160"/>
    </source>
</evidence>
<gene>
    <name evidence="1" type="ORF">CLG_A0044</name>
</gene>
<reference evidence="1 2" key="1">
    <citation type="submission" date="2009-10" db="EMBL/GenBank/DDBJ databases">
        <authorList>
            <person name="Joardar V."/>
            <person name="Shrivastava S."/>
            <person name="Brinkac L.M."/>
            <person name="Harkins D.M."/>
            <person name="Durkin A.S."/>
            <person name="Sutton G."/>
        </authorList>
    </citation>
    <scope>NUCLEOTIDE SEQUENCE [LARGE SCALE GENOMIC DNA]</scope>
    <source>
        <strain evidence="2">D str. 1873</strain>
        <plasmid evidence="1 2">pCLG2</plasmid>
    </source>
</reference>
<proteinExistence type="predicted"/>